<evidence type="ECO:0000256" key="2">
    <source>
        <dbReference type="ARBA" id="ARBA00022827"/>
    </source>
</evidence>
<name>A0ABR1SJU6_9PEZI</name>
<dbReference type="SUPFAM" id="SSF51905">
    <property type="entry name" value="FAD/NAD(P)-binding domain"/>
    <property type="match status" value="2"/>
</dbReference>
<dbReference type="Gene3D" id="3.50.50.60">
    <property type="entry name" value="FAD/NAD(P)-binding domain"/>
    <property type="match status" value="2"/>
</dbReference>
<sequence length="584" mass="64986">MSPSKATRRDVVVVGAGWTGLIAAKTYLELAPETDLLIVDEGLSIGGVWCKERLYPDLYAQVSHPLFEYSFYEMPKEGISKDGYIPGYIIHEYLNNFARDYELLPRIQLKTTVISVERATSGSWIVHLADEQELECEKLIWAIGTASHPIMPQWESSTFANPVIHSAHTGTQLKPIASANRVTVVGGAKSAFDTVYMLLKEKKTVDWIIRQDGAGTIAMVPPTLFGIWNMVDVVSTRAVASMSASIMNTSGFWYKLIHRTRPGRLAAQGFWRWLTYISDREAGYRSDENFEKLRPTPQGYGTFWVRAGLGTASAPDFWKTLHSGDLTVYRSEIESLSHTDVVNLKNGISLQSDMVIACTGFSKPHGPFGVDLREELGLSYSQADAAKWAELDAVAENNVDRLLPVLGDIGAPGPKPPPQSLPPGSSLSSYQSKNDSQKLKVHTQGPTRHYRAIVPLKLAAKNDRSICFLGQIHSIFTPTTNELAALWASAYMLGKLQLPSEAVMETQVADFNAWERKRYLEMGAKNSYCILDFLSYIDTLAKDLGIRPARKSDPFSEMFVRYKPRDYKGLVNEFLAAQVKLRAS</sequence>
<evidence type="ECO:0000256" key="3">
    <source>
        <dbReference type="ARBA" id="ARBA00023002"/>
    </source>
</evidence>
<comment type="caution">
    <text evidence="5">The sequence shown here is derived from an EMBL/GenBank/DDBJ whole genome shotgun (WGS) entry which is preliminary data.</text>
</comment>
<dbReference type="PANTHER" id="PTHR23023">
    <property type="entry name" value="DIMETHYLANILINE MONOOXYGENASE"/>
    <property type="match status" value="1"/>
</dbReference>
<dbReference type="InterPro" id="IPR036188">
    <property type="entry name" value="FAD/NAD-bd_sf"/>
</dbReference>
<keyword evidence="2" id="KW-0274">FAD</keyword>
<feature type="region of interest" description="Disordered" evidence="4">
    <location>
        <begin position="406"/>
        <end position="445"/>
    </location>
</feature>
<keyword evidence="6" id="KW-1185">Reference proteome</keyword>
<keyword evidence="3" id="KW-0560">Oxidoreductase</keyword>
<feature type="compositionally biased region" description="Low complexity" evidence="4">
    <location>
        <begin position="422"/>
        <end position="433"/>
    </location>
</feature>
<evidence type="ECO:0000313" key="6">
    <source>
        <dbReference type="Proteomes" id="UP001444661"/>
    </source>
</evidence>
<evidence type="ECO:0000313" key="5">
    <source>
        <dbReference type="EMBL" id="KAK8034602.1"/>
    </source>
</evidence>
<accession>A0ABR1SJU6</accession>
<evidence type="ECO:0000256" key="4">
    <source>
        <dbReference type="SAM" id="MobiDB-lite"/>
    </source>
</evidence>
<dbReference type="InterPro" id="IPR050346">
    <property type="entry name" value="FMO-like"/>
</dbReference>
<proteinExistence type="predicted"/>
<dbReference type="EMBL" id="JAQQWK010000009">
    <property type="protein sequence ID" value="KAK8034602.1"/>
    <property type="molecule type" value="Genomic_DNA"/>
</dbReference>
<evidence type="ECO:0000256" key="1">
    <source>
        <dbReference type="ARBA" id="ARBA00022630"/>
    </source>
</evidence>
<dbReference type="Pfam" id="PF13738">
    <property type="entry name" value="Pyr_redox_3"/>
    <property type="match status" value="1"/>
</dbReference>
<organism evidence="5 6">
    <name type="scientific">Apiospora rasikravindrae</name>
    <dbReference type="NCBI Taxonomy" id="990691"/>
    <lineage>
        <taxon>Eukaryota</taxon>
        <taxon>Fungi</taxon>
        <taxon>Dikarya</taxon>
        <taxon>Ascomycota</taxon>
        <taxon>Pezizomycotina</taxon>
        <taxon>Sordariomycetes</taxon>
        <taxon>Xylariomycetidae</taxon>
        <taxon>Amphisphaeriales</taxon>
        <taxon>Apiosporaceae</taxon>
        <taxon>Apiospora</taxon>
    </lineage>
</organism>
<gene>
    <name evidence="5" type="ORF">PG993_009597</name>
</gene>
<dbReference type="Proteomes" id="UP001444661">
    <property type="component" value="Unassembled WGS sequence"/>
</dbReference>
<keyword evidence="1" id="KW-0285">Flavoprotein</keyword>
<reference evidence="5 6" key="1">
    <citation type="submission" date="2023-01" db="EMBL/GenBank/DDBJ databases">
        <title>Analysis of 21 Apiospora genomes using comparative genomics revels a genus with tremendous synthesis potential of carbohydrate active enzymes and secondary metabolites.</title>
        <authorList>
            <person name="Sorensen T."/>
        </authorList>
    </citation>
    <scope>NUCLEOTIDE SEQUENCE [LARGE SCALE GENOMIC DNA]</scope>
    <source>
        <strain evidence="5 6">CBS 33761</strain>
    </source>
</reference>
<protein>
    <submittedName>
        <fullName evidence="5">Cofactor FMO1 FAD enzyme</fullName>
    </submittedName>
</protein>